<protein>
    <submittedName>
        <fullName evidence="1">Uncharacterized protein</fullName>
    </submittedName>
</protein>
<evidence type="ECO:0000313" key="1">
    <source>
        <dbReference type="EMBL" id="CAD1821676.1"/>
    </source>
</evidence>
<dbReference type="AlphaFoldDB" id="A0A6V7NTL9"/>
<dbReference type="EMBL" id="LR862141">
    <property type="protein sequence ID" value="CAD1821676.1"/>
    <property type="molecule type" value="Genomic_DNA"/>
</dbReference>
<name>A0A6V7NTL9_ANACO</name>
<gene>
    <name evidence="1" type="ORF">CB5_LOCUS4887</name>
</gene>
<proteinExistence type="predicted"/>
<reference evidence="1" key="1">
    <citation type="submission" date="2020-07" db="EMBL/GenBank/DDBJ databases">
        <authorList>
            <person name="Lin J."/>
        </authorList>
    </citation>
    <scope>NUCLEOTIDE SEQUENCE</scope>
</reference>
<sequence>MYHICCCSFVNLASSRPSGKVVVIDDRTHWELLFSSSHTLWWFIFFRGRILAVDRGEGDRVVVSISYPYGFTVEGHQIECYFCTTCLYWRGSGLFSYIFFGHDAFNHACLPLCLFAQACEGRSLQAGTPELAFTSPYSPVRDWAPKWIAVGEAHS</sequence>
<organism evidence="1">
    <name type="scientific">Ananas comosus var. bracteatus</name>
    <name type="common">red pineapple</name>
    <dbReference type="NCBI Taxonomy" id="296719"/>
    <lineage>
        <taxon>Eukaryota</taxon>
        <taxon>Viridiplantae</taxon>
        <taxon>Streptophyta</taxon>
        <taxon>Embryophyta</taxon>
        <taxon>Tracheophyta</taxon>
        <taxon>Spermatophyta</taxon>
        <taxon>Magnoliopsida</taxon>
        <taxon>Liliopsida</taxon>
        <taxon>Poales</taxon>
        <taxon>Bromeliaceae</taxon>
        <taxon>Bromelioideae</taxon>
        <taxon>Ananas</taxon>
    </lineage>
</organism>
<accession>A0A6V7NTL9</accession>